<evidence type="ECO:0000256" key="4">
    <source>
        <dbReference type="ARBA" id="ARBA00022679"/>
    </source>
</evidence>
<evidence type="ECO:0000256" key="6">
    <source>
        <dbReference type="ARBA" id="ARBA00022989"/>
    </source>
</evidence>
<comment type="subcellular location">
    <subcellularLocation>
        <location evidence="1">Cell inner membrane</location>
        <topology evidence="1">Multi-pass membrane protein</topology>
    </subcellularLocation>
</comment>
<evidence type="ECO:0000256" key="1">
    <source>
        <dbReference type="ARBA" id="ARBA00004429"/>
    </source>
</evidence>
<evidence type="ECO:0000256" key="8">
    <source>
        <dbReference type="ARBA" id="ARBA00061371"/>
    </source>
</evidence>
<dbReference type="GO" id="GO:0009244">
    <property type="term" value="P:lipopolysaccharide core region biosynthetic process"/>
    <property type="evidence" value="ECO:0007669"/>
    <property type="project" value="TreeGrafter"/>
</dbReference>
<sequence>MWLRQRLQCNSLGFILATALFFTLFQNALFLHRAWSYITFDNVHSVIFAASMPVVIFCALNIIFSVLTVPYLRKPLIVFFLLGSAAANYFMYSYGVVIDGNMMQNAFETNTQEATALLTPRMGLWLALLGILPAVAVCFTHIRQTRPWWYMVGLRAANVMLSLVVILIVAALFYKDYASLIRNNKSVVKMLTPSNFVAGTIKFTEQRYFTRNLPLVKIGEDARKGPLIAGQAKKTLVILVVGETARAENFSLGGYERETNPRLRQDDVVYFKNASSCGTETAISVPCMFSNMPRREYDATQAAHQEGMLDVLAHAGVNVLWRDNDGGCKGACDRVPHIDMTKLKLPQDCDGEVCMDNVLLYKLNDYINSLKDDGVIVLHQMGSHGPAYYRRSTPEFQTFSPTCNSNQIQDCSHEQLVNTYDNSILYTDAMLDATIKLLLQYDDRFNTALVYLSDHGESLGENGMYLHGTPYVFAPSQQTHVPFLMWMSADYQRNFGIDRQCLNALAEKDDVSQDNLFHTLLGMLDVQTREYQSRLDILQRCRNAA</sequence>
<dbReference type="GO" id="GO:0016776">
    <property type="term" value="F:phosphotransferase activity, phosphate group as acceptor"/>
    <property type="evidence" value="ECO:0007669"/>
    <property type="project" value="TreeGrafter"/>
</dbReference>
<evidence type="ECO:0000313" key="14">
    <source>
        <dbReference type="EMBL" id="SAY42957.1"/>
    </source>
</evidence>
<gene>
    <name evidence="14" type="primary">eptA</name>
    <name evidence="14" type="ORF">PWN146_01647</name>
</gene>
<feature type="domain" description="Phosphoethanolamine transferase N-terminal" evidence="13">
    <location>
        <begin position="56"/>
        <end position="208"/>
    </location>
</feature>
<dbReference type="NCBIfam" id="NF008619">
    <property type="entry name" value="PRK11598.1"/>
    <property type="match status" value="1"/>
</dbReference>
<keyword evidence="4 14" id="KW-0808">Transferase</keyword>
<dbReference type="PANTHER" id="PTHR30443:SF0">
    <property type="entry name" value="PHOSPHOETHANOLAMINE TRANSFERASE EPTA"/>
    <property type="match status" value="1"/>
</dbReference>
<reference evidence="14" key="1">
    <citation type="submission" date="2016-05" db="EMBL/GenBank/DDBJ databases">
        <authorList>
            <person name="Cock P.J.A."/>
            <person name="Cock P.J.A."/>
        </authorList>
    </citation>
    <scope>NUCLEOTIDE SEQUENCE</scope>
    <source>
        <strain evidence="14">PWN146_assembly</strain>
    </source>
</reference>
<evidence type="ECO:0000256" key="11">
    <source>
        <dbReference type="SAM" id="Phobius"/>
    </source>
</evidence>
<keyword evidence="2" id="KW-1003">Cell membrane</keyword>
<dbReference type="Pfam" id="PF00884">
    <property type="entry name" value="Sulfatase"/>
    <property type="match status" value="1"/>
</dbReference>
<keyword evidence="3" id="KW-0997">Cell inner membrane</keyword>
<keyword evidence="7 11" id="KW-0472">Membrane</keyword>
<dbReference type="InterPro" id="IPR017850">
    <property type="entry name" value="Alkaline_phosphatase_core_sf"/>
</dbReference>
<name>A0A1C3HD62_SERMA</name>
<evidence type="ECO:0000259" key="13">
    <source>
        <dbReference type="Pfam" id="PF08019"/>
    </source>
</evidence>
<keyword evidence="6 11" id="KW-1133">Transmembrane helix</keyword>
<feature type="transmembrane region" description="Helical" evidence="11">
    <location>
        <begin position="154"/>
        <end position="174"/>
    </location>
</feature>
<keyword evidence="5 11" id="KW-0812">Transmembrane</keyword>
<evidence type="ECO:0000256" key="9">
    <source>
        <dbReference type="ARBA" id="ARBA00067355"/>
    </source>
</evidence>
<dbReference type="InterPro" id="IPR040423">
    <property type="entry name" value="PEA_transferase"/>
</dbReference>
<feature type="transmembrane region" description="Helical" evidence="11">
    <location>
        <begin position="12"/>
        <end position="31"/>
    </location>
</feature>
<dbReference type="FunFam" id="3.40.720.10:FF:000022">
    <property type="entry name" value="Phosphoethanolamine transferase eptA"/>
    <property type="match status" value="1"/>
</dbReference>
<feature type="transmembrane region" description="Helical" evidence="11">
    <location>
        <begin position="76"/>
        <end position="95"/>
    </location>
</feature>
<dbReference type="PANTHER" id="PTHR30443">
    <property type="entry name" value="INNER MEMBRANE PROTEIN"/>
    <property type="match status" value="1"/>
</dbReference>
<dbReference type="AlphaFoldDB" id="A0A1C3HD62"/>
<evidence type="ECO:0000256" key="7">
    <source>
        <dbReference type="ARBA" id="ARBA00023136"/>
    </source>
</evidence>
<dbReference type="EMBL" id="LT575490">
    <property type="protein sequence ID" value="SAY42957.1"/>
    <property type="molecule type" value="Genomic_DNA"/>
</dbReference>
<proteinExistence type="inferred from homology"/>
<feature type="transmembrane region" description="Helical" evidence="11">
    <location>
        <begin position="122"/>
        <end position="142"/>
    </location>
</feature>
<organism evidence="14">
    <name type="scientific">Serratia marcescens</name>
    <dbReference type="NCBI Taxonomy" id="615"/>
    <lineage>
        <taxon>Bacteria</taxon>
        <taxon>Pseudomonadati</taxon>
        <taxon>Pseudomonadota</taxon>
        <taxon>Gammaproteobacteria</taxon>
        <taxon>Enterobacterales</taxon>
        <taxon>Yersiniaceae</taxon>
        <taxon>Serratia</taxon>
    </lineage>
</organism>
<evidence type="ECO:0000256" key="5">
    <source>
        <dbReference type="ARBA" id="ARBA00022692"/>
    </source>
</evidence>
<evidence type="ECO:0000256" key="3">
    <source>
        <dbReference type="ARBA" id="ARBA00022519"/>
    </source>
</evidence>
<protein>
    <recommendedName>
        <fullName evidence="9">Phosphoethanolamine transferase EptA</fullName>
    </recommendedName>
    <alternativeName>
        <fullName evidence="10">Polymyxin resistance protein PmrC</fullName>
    </alternativeName>
</protein>
<dbReference type="InterPro" id="IPR012549">
    <property type="entry name" value="EptA-like_N"/>
</dbReference>
<dbReference type="CDD" id="cd16017">
    <property type="entry name" value="LptA"/>
    <property type="match status" value="1"/>
</dbReference>
<feature type="transmembrane region" description="Helical" evidence="11">
    <location>
        <begin position="43"/>
        <end position="64"/>
    </location>
</feature>
<dbReference type="SUPFAM" id="SSF53649">
    <property type="entry name" value="Alkaline phosphatase-like"/>
    <property type="match status" value="1"/>
</dbReference>
<evidence type="ECO:0000256" key="2">
    <source>
        <dbReference type="ARBA" id="ARBA00022475"/>
    </source>
</evidence>
<dbReference type="InterPro" id="IPR000917">
    <property type="entry name" value="Sulfatase_N"/>
</dbReference>
<dbReference type="NCBIfam" id="NF028537">
    <property type="entry name" value="P_eth_NH2_trans"/>
    <property type="match status" value="1"/>
</dbReference>
<evidence type="ECO:0000256" key="10">
    <source>
        <dbReference type="ARBA" id="ARBA00082127"/>
    </source>
</evidence>
<dbReference type="Pfam" id="PF08019">
    <property type="entry name" value="EptA_B_N"/>
    <property type="match status" value="1"/>
</dbReference>
<accession>A0A1C3HD62</accession>
<evidence type="ECO:0000259" key="12">
    <source>
        <dbReference type="Pfam" id="PF00884"/>
    </source>
</evidence>
<dbReference type="Gene3D" id="3.40.720.10">
    <property type="entry name" value="Alkaline Phosphatase, subunit A"/>
    <property type="match status" value="1"/>
</dbReference>
<comment type="similarity">
    <text evidence="8">Belongs to the phosphoethanolamine transferase family. EptA subfamily.</text>
</comment>
<dbReference type="GO" id="GO:0005886">
    <property type="term" value="C:plasma membrane"/>
    <property type="evidence" value="ECO:0007669"/>
    <property type="project" value="UniProtKB-SubCell"/>
</dbReference>
<feature type="domain" description="Sulfatase N-terminal" evidence="12">
    <location>
        <begin position="236"/>
        <end position="526"/>
    </location>
</feature>
<dbReference type="InterPro" id="IPR058130">
    <property type="entry name" value="PEA_transf_C"/>
</dbReference>